<dbReference type="SUPFAM" id="SSF53448">
    <property type="entry name" value="Nucleotide-diphospho-sugar transferases"/>
    <property type="match status" value="1"/>
</dbReference>
<dbReference type="FunFam" id="3.90.550.10:FF:000130">
    <property type="entry name" value="Family 2 glycosyl transferase"/>
    <property type="match status" value="1"/>
</dbReference>
<name>A0A2B2LGL2_BACCE</name>
<evidence type="ECO:0000313" key="3">
    <source>
        <dbReference type="EMBL" id="PFQ41781.1"/>
    </source>
</evidence>
<evidence type="ECO:0000256" key="1">
    <source>
        <dbReference type="ARBA" id="ARBA00006739"/>
    </source>
</evidence>
<gene>
    <name evidence="3" type="ORF">COK05_25370</name>
</gene>
<keyword evidence="3" id="KW-0808">Transferase</keyword>
<dbReference type="PANTHER" id="PTHR22916:SF3">
    <property type="entry name" value="UDP-GLCNAC:BETAGAL BETA-1,3-N-ACETYLGLUCOSAMINYLTRANSFERASE-LIKE PROTEIN 1"/>
    <property type="match status" value="1"/>
</dbReference>
<dbReference type="InterPro" id="IPR029044">
    <property type="entry name" value="Nucleotide-diphossugar_trans"/>
</dbReference>
<evidence type="ECO:0000313" key="4">
    <source>
        <dbReference type="Proteomes" id="UP000224386"/>
    </source>
</evidence>
<protein>
    <submittedName>
        <fullName evidence="3">Glycosyl transferase</fullName>
    </submittedName>
</protein>
<comment type="similarity">
    <text evidence="1">Belongs to the glycosyltransferase 2 family.</text>
</comment>
<proteinExistence type="inferred from homology"/>
<dbReference type="GO" id="GO:0016758">
    <property type="term" value="F:hexosyltransferase activity"/>
    <property type="evidence" value="ECO:0007669"/>
    <property type="project" value="UniProtKB-ARBA"/>
</dbReference>
<dbReference type="Pfam" id="PF00535">
    <property type="entry name" value="Glycos_transf_2"/>
    <property type="match status" value="1"/>
</dbReference>
<accession>A0A2B2LGL2</accession>
<dbReference type="PANTHER" id="PTHR22916">
    <property type="entry name" value="GLYCOSYLTRANSFERASE"/>
    <property type="match status" value="1"/>
</dbReference>
<evidence type="ECO:0000259" key="2">
    <source>
        <dbReference type="Pfam" id="PF00535"/>
    </source>
</evidence>
<dbReference type="EMBL" id="NVAP01000053">
    <property type="protein sequence ID" value="PFQ41781.1"/>
    <property type="molecule type" value="Genomic_DNA"/>
</dbReference>
<dbReference type="AlphaFoldDB" id="A0A2B2LGL2"/>
<sequence length="266" mass="30658">MVKCPSVHNESPYVSIITPSYNSLRFIGETITSVRSQSYENWEMLIVDDASTDNSVVIIKEMIEEDSRIRLVSLKENVGVAKARNLAIQEARGRYIAFLDSDDIWLPHKLKTQLLFMEETNAAFSYTSYSLIDESGNGLNRDVNVPESIDYHYLAGNTIIGCLTVMIDREKIPYVEMPSIQPEDTALWLNLLHEGYEAKGVQQVLAKYRIVTNSVSRNKIKAAFRYWKLLREQERLNSVQTFYYFSKYAYHAYRKNKINVVGKTQV</sequence>
<organism evidence="3 4">
    <name type="scientific">Bacillus cereus</name>
    <dbReference type="NCBI Taxonomy" id="1396"/>
    <lineage>
        <taxon>Bacteria</taxon>
        <taxon>Bacillati</taxon>
        <taxon>Bacillota</taxon>
        <taxon>Bacilli</taxon>
        <taxon>Bacillales</taxon>
        <taxon>Bacillaceae</taxon>
        <taxon>Bacillus</taxon>
        <taxon>Bacillus cereus group</taxon>
    </lineage>
</organism>
<reference evidence="3 4" key="1">
    <citation type="submission" date="2017-09" db="EMBL/GenBank/DDBJ databases">
        <title>Large-scale bioinformatics analysis of Bacillus genomes uncovers conserved roles of natural products in bacterial physiology.</title>
        <authorList>
            <consortium name="Agbiome Team Llc"/>
            <person name="Bleich R.M."/>
            <person name="Grubbs K.J."/>
            <person name="Santa Maria K.C."/>
            <person name="Allen S.E."/>
            <person name="Farag S."/>
            <person name="Shank E.A."/>
            <person name="Bowers A."/>
        </authorList>
    </citation>
    <scope>NUCLEOTIDE SEQUENCE [LARGE SCALE GENOMIC DNA]</scope>
    <source>
        <strain evidence="3 4">AFS070861</strain>
    </source>
</reference>
<dbReference type="RefSeq" id="WP_098614756.1">
    <property type="nucleotide sequence ID" value="NZ_JBNNUB010000017.1"/>
</dbReference>
<comment type="caution">
    <text evidence="3">The sequence shown here is derived from an EMBL/GenBank/DDBJ whole genome shotgun (WGS) entry which is preliminary data.</text>
</comment>
<dbReference type="Gene3D" id="3.90.550.10">
    <property type="entry name" value="Spore Coat Polysaccharide Biosynthesis Protein SpsA, Chain A"/>
    <property type="match status" value="1"/>
</dbReference>
<dbReference type="Proteomes" id="UP000224386">
    <property type="component" value="Unassembled WGS sequence"/>
</dbReference>
<dbReference type="InterPro" id="IPR001173">
    <property type="entry name" value="Glyco_trans_2-like"/>
</dbReference>
<feature type="domain" description="Glycosyltransferase 2-like" evidence="2">
    <location>
        <begin position="15"/>
        <end position="148"/>
    </location>
</feature>